<evidence type="ECO:0000313" key="3">
    <source>
        <dbReference type="Proteomes" id="UP000232722"/>
    </source>
</evidence>
<reference evidence="2 3" key="1">
    <citation type="submission" date="2016-04" db="EMBL/GenBank/DDBJ databases">
        <title>Genome analyses suggest a sexual origin of heterokaryosis in a supposedly ancient asexual fungus.</title>
        <authorList>
            <person name="Ropars J."/>
            <person name="Sedzielewska K."/>
            <person name="Noel J."/>
            <person name="Charron P."/>
            <person name="Farinelli L."/>
            <person name="Marton T."/>
            <person name="Kruger M."/>
            <person name="Pelin A."/>
            <person name="Brachmann A."/>
            <person name="Corradi N."/>
        </authorList>
    </citation>
    <scope>NUCLEOTIDE SEQUENCE [LARGE SCALE GENOMIC DNA]</scope>
    <source>
        <strain evidence="2 3">A5</strain>
    </source>
</reference>
<sequence>MSRKSNHSHSQVQSLRGPQQTHRRETSPVSSLSPSSSPSPTPSTPTIHDHGHHNQSSTHVQSLTQGQSSTQVQSLTHGQFSTHNQSTRGIVKPPGSVKNICKILHLDKRIYQGYRSDLRDLIKTGFLDSKKKWIDQDMKQVLIIIKKFKDKNPSFPKCANDWAIKEIMRSIINNKREYSRFHKNKQTRPRHKNNNHQHNYQCDHQRDHQHHQHDDNDHQHDDHQHNQQRPSTATD</sequence>
<protein>
    <submittedName>
        <fullName evidence="2">Uncharacterized protein</fullName>
    </submittedName>
</protein>
<feature type="region of interest" description="Disordered" evidence="1">
    <location>
        <begin position="1"/>
        <end position="93"/>
    </location>
</feature>
<name>A0A2N0NTH4_9GLOM</name>
<organism evidence="2 3">
    <name type="scientific">Rhizophagus irregularis</name>
    <dbReference type="NCBI Taxonomy" id="588596"/>
    <lineage>
        <taxon>Eukaryota</taxon>
        <taxon>Fungi</taxon>
        <taxon>Fungi incertae sedis</taxon>
        <taxon>Mucoromycota</taxon>
        <taxon>Glomeromycotina</taxon>
        <taxon>Glomeromycetes</taxon>
        <taxon>Glomerales</taxon>
        <taxon>Glomeraceae</taxon>
        <taxon>Rhizophagus</taxon>
    </lineage>
</organism>
<feature type="compositionally biased region" description="Low complexity" evidence="1">
    <location>
        <begin position="27"/>
        <end position="36"/>
    </location>
</feature>
<evidence type="ECO:0000256" key="1">
    <source>
        <dbReference type="SAM" id="MobiDB-lite"/>
    </source>
</evidence>
<feature type="compositionally biased region" description="Basic and acidic residues" evidence="1">
    <location>
        <begin position="201"/>
        <end position="225"/>
    </location>
</feature>
<dbReference type="VEuPathDB" id="FungiDB:RhiirA1_473628"/>
<evidence type="ECO:0000313" key="2">
    <source>
        <dbReference type="EMBL" id="PKB97867.1"/>
    </source>
</evidence>
<dbReference type="VEuPathDB" id="FungiDB:RhiirFUN_007366"/>
<feature type="compositionally biased region" description="Polar residues" evidence="1">
    <location>
        <begin position="8"/>
        <end position="20"/>
    </location>
</feature>
<proteinExistence type="predicted"/>
<dbReference type="EMBL" id="LLXJ01002945">
    <property type="protein sequence ID" value="PKB97867.1"/>
    <property type="molecule type" value="Genomic_DNA"/>
</dbReference>
<reference evidence="2 3" key="2">
    <citation type="submission" date="2017-09" db="EMBL/GenBank/DDBJ databases">
        <title>Extensive intraspecific genome diversity in a model arbuscular mycorrhizal fungus.</title>
        <authorList>
            <person name="Chen E.C."/>
            <person name="Morin E."/>
            <person name="Beaudet D."/>
            <person name="Noel J."/>
            <person name="Ndikumana S."/>
            <person name="Charron P."/>
            <person name="St-Onge C."/>
            <person name="Giorgi J."/>
            <person name="Grigoriev I.V."/>
            <person name="Roux C."/>
            <person name="Martin F.M."/>
            <person name="Corradi N."/>
        </authorList>
    </citation>
    <scope>NUCLEOTIDE SEQUENCE [LARGE SCALE GENOMIC DNA]</scope>
    <source>
        <strain evidence="2 3">A5</strain>
    </source>
</reference>
<feature type="compositionally biased region" description="Polar residues" evidence="1">
    <location>
        <begin position="54"/>
        <end position="88"/>
    </location>
</feature>
<dbReference type="Proteomes" id="UP000232722">
    <property type="component" value="Unassembled WGS sequence"/>
</dbReference>
<feature type="region of interest" description="Disordered" evidence="1">
    <location>
        <begin position="183"/>
        <end position="235"/>
    </location>
</feature>
<dbReference type="OrthoDB" id="2420774at2759"/>
<comment type="caution">
    <text evidence="2">The sequence shown here is derived from an EMBL/GenBank/DDBJ whole genome shotgun (WGS) entry which is preliminary data.</text>
</comment>
<gene>
    <name evidence="2" type="ORF">RhiirA5_466659</name>
</gene>
<dbReference type="VEuPathDB" id="FungiDB:FUN_000253"/>
<accession>A0A2N0NTH4</accession>
<feature type="compositionally biased region" description="Basic residues" evidence="1">
    <location>
        <begin position="183"/>
        <end position="195"/>
    </location>
</feature>
<dbReference type="AlphaFoldDB" id="A0A2N0NTH4"/>